<feature type="transmembrane region" description="Helical" evidence="6">
    <location>
        <begin position="116"/>
        <end position="136"/>
    </location>
</feature>
<dbReference type="Gene3D" id="1.10.10.10">
    <property type="entry name" value="Winged helix-like DNA-binding domain superfamily/Winged helix DNA-binding domain"/>
    <property type="match status" value="1"/>
</dbReference>
<reference evidence="7 8" key="1">
    <citation type="submission" date="2020-08" db="EMBL/GenBank/DDBJ databases">
        <title>Genomic Encyclopedia of Type Strains, Phase IV (KMG-IV): sequencing the most valuable type-strain genomes for metagenomic binning, comparative biology and taxonomic classification.</title>
        <authorList>
            <person name="Goeker M."/>
        </authorList>
    </citation>
    <scope>NUCLEOTIDE SEQUENCE [LARGE SCALE GENOMIC DNA]</scope>
    <source>
        <strain evidence="7 8">DSM 26723</strain>
    </source>
</reference>
<proteinExistence type="predicted"/>
<evidence type="ECO:0000313" key="7">
    <source>
        <dbReference type="EMBL" id="MBB6094316.1"/>
    </source>
</evidence>
<dbReference type="Pfam" id="PF03631">
    <property type="entry name" value="Virul_fac_BrkB"/>
    <property type="match status" value="1"/>
</dbReference>
<dbReference type="InterPro" id="IPR017039">
    <property type="entry name" value="Virul_fac_BrkB"/>
</dbReference>
<feature type="transmembrane region" description="Helical" evidence="6">
    <location>
        <begin position="261"/>
        <end position="294"/>
    </location>
</feature>
<name>A0A841HN69_9GAMM</name>
<evidence type="ECO:0000256" key="2">
    <source>
        <dbReference type="ARBA" id="ARBA00022475"/>
    </source>
</evidence>
<feature type="transmembrane region" description="Helical" evidence="6">
    <location>
        <begin position="197"/>
        <end position="219"/>
    </location>
</feature>
<dbReference type="RefSeq" id="WP_184333475.1">
    <property type="nucleotide sequence ID" value="NZ_JACHHZ010000003.1"/>
</dbReference>
<comment type="subcellular location">
    <subcellularLocation>
        <location evidence="1">Cell membrane</location>
        <topology evidence="1">Multi-pass membrane protein</topology>
    </subcellularLocation>
</comment>
<evidence type="ECO:0000313" key="8">
    <source>
        <dbReference type="Proteomes" id="UP000588068"/>
    </source>
</evidence>
<dbReference type="PANTHER" id="PTHR30213">
    <property type="entry name" value="INNER MEMBRANE PROTEIN YHJD"/>
    <property type="match status" value="1"/>
</dbReference>
<dbReference type="NCBIfam" id="TIGR00765">
    <property type="entry name" value="yihY_not_rbn"/>
    <property type="match status" value="1"/>
</dbReference>
<comment type="caution">
    <text evidence="7">The sequence shown here is derived from an EMBL/GenBank/DDBJ whole genome shotgun (WGS) entry which is preliminary data.</text>
</comment>
<organism evidence="7 8">
    <name type="scientific">Povalibacter uvarum</name>
    <dbReference type="NCBI Taxonomy" id="732238"/>
    <lineage>
        <taxon>Bacteria</taxon>
        <taxon>Pseudomonadati</taxon>
        <taxon>Pseudomonadota</taxon>
        <taxon>Gammaproteobacteria</taxon>
        <taxon>Steroidobacterales</taxon>
        <taxon>Steroidobacteraceae</taxon>
        <taxon>Povalibacter</taxon>
    </lineage>
</organism>
<keyword evidence="8" id="KW-1185">Reference proteome</keyword>
<keyword evidence="3 6" id="KW-0812">Transmembrane</keyword>
<accession>A0A841HN69</accession>
<keyword evidence="5 6" id="KW-0472">Membrane</keyword>
<evidence type="ECO:0000256" key="3">
    <source>
        <dbReference type="ARBA" id="ARBA00022692"/>
    </source>
</evidence>
<evidence type="ECO:0000256" key="6">
    <source>
        <dbReference type="SAM" id="Phobius"/>
    </source>
</evidence>
<dbReference type="GO" id="GO:0005886">
    <property type="term" value="C:plasma membrane"/>
    <property type="evidence" value="ECO:0007669"/>
    <property type="project" value="UniProtKB-SubCell"/>
</dbReference>
<dbReference type="Proteomes" id="UP000588068">
    <property type="component" value="Unassembled WGS sequence"/>
</dbReference>
<feature type="transmembrane region" description="Helical" evidence="6">
    <location>
        <begin position="54"/>
        <end position="74"/>
    </location>
</feature>
<evidence type="ECO:0000256" key="5">
    <source>
        <dbReference type="ARBA" id="ARBA00023136"/>
    </source>
</evidence>
<dbReference type="AlphaFoldDB" id="A0A841HN69"/>
<feature type="transmembrane region" description="Helical" evidence="6">
    <location>
        <begin position="231"/>
        <end position="255"/>
    </location>
</feature>
<dbReference type="EMBL" id="JACHHZ010000003">
    <property type="protein sequence ID" value="MBB6094316.1"/>
    <property type="molecule type" value="Genomic_DNA"/>
</dbReference>
<keyword evidence="4 6" id="KW-1133">Transmembrane helix</keyword>
<evidence type="ECO:0000256" key="4">
    <source>
        <dbReference type="ARBA" id="ARBA00022989"/>
    </source>
</evidence>
<evidence type="ECO:0000256" key="1">
    <source>
        <dbReference type="ARBA" id="ARBA00004651"/>
    </source>
</evidence>
<dbReference type="InterPro" id="IPR036388">
    <property type="entry name" value="WH-like_DNA-bd_sf"/>
</dbReference>
<dbReference type="PANTHER" id="PTHR30213:SF0">
    <property type="entry name" value="UPF0761 MEMBRANE PROTEIN YIHY"/>
    <property type="match status" value="1"/>
</dbReference>
<feature type="transmembrane region" description="Helical" evidence="6">
    <location>
        <begin position="156"/>
        <end position="177"/>
    </location>
</feature>
<keyword evidence="2" id="KW-1003">Cell membrane</keyword>
<sequence>MISALTARLEQWLFEPPDSVIGKPIWQLSRVLRYAYALIRDILRDEMITLRAMSLVYTTLLSVVPLVALSFSVLKGLNFHRELEPVLYTFLEPLGDKAYDITDQVMKFVENVRGEVLGSIGLIFLIYTVISMVQKIEESFNFVWRVDKPRSFGRRFSEYLSVMVIGPAVIVAAVGLLSSMGKSSIVATLSHYQPFDWILIMLGRAAPYALVIGAFTFVYGFIPNTRVKLRAAFIAGAVSGLAWVAMGAIFASFVRSSGGTMVIYASFAIVILALIWIYVSWLILLLGAQLAFYIQNPQYLRPGRGEIKLSSSVRERVALSIMYLIVQDYGTPKPRWTTNSLAEHLELPGAALGPIVNALEQKQLLVVAEDDTWLPARDPACISLCDVIDAIRYETSGSRLSRIRDIAPAVQAAKHAEAALRDSLKDRTVRDLVTESESEKAGKTA</sequence>
<protein>
    <submittedName>
        <fullName evidence="7">Membrane protein</fullName>
    </submittedName>
</protein>
<gene>
    <name evidence="7" type="ORF">HNQ60_003197</name>
</gene>